<evidence type="ECO:0000313" key="1">
    <source>
        <dbReference type="EMBL" id="PWZ20480.1"/>
    </source>
</evidence>
<reference evidence="1 2" key="1">
    <citation type="journal article" date="2018" name="Nat. Genet.">
        <title>Extensive intraspecific gene order and gene structural variations between Mo17 and other maize genomes.</title>
        <authorList>
            <person name="Sun S."/>
            <person name="Zhou Y."/>
            <person name="Chen J."/>
            <person name="Shi J."/>
            <person name="Zhao H."/>
            <person name="Zhao H."/>
            <person name="Song W."/>
            <person name="Zhang M."/>
            <person name="Cui Y."/>
            <person name="Dong X."/>
            <person name="Liu H."/>
            <person name="Ma X."/>
            <person name="Jiao Y."/>
            <person name="Wang B."/>
            <person name="Wei X."/>
            <person name="Stein J.C."/>
            <person name="Glaubitz J.C."/>
            <person name="Lu F."/>
            <person name="Yu G."/>
            <person name="Liang C."/>
            <person name="Fengler K."/>
            <person name="Li B."/>
            <person name="Rafalski A."/>
            <person name="Schnable P.S."/>
            <person name="Ware D.H."/>
            <person name="Buckler E.S."/>
            <person name="Lai J."/>
        </authorList>
    </citation>
    <scope>NUCLEOTIDE SEQUENCE [LARGE SCALE GENOMIC DNA]</scope>
    <source>
        <strain evidence="2">cv. Missouri 17</strain>
        <tissue evidence="1">Seedling</tissue>
    </source>
</reference>
<protein>
    <submittedName>
        <fullName evidence="1">Uncharacterized protein</fullName>
    </submittedName>
</protein>
<sequence length="74" mass="7923">MDGWDGEVVVYAHCAGADAAISSLTVPPTPACTPPRRILPLYADIDTNKVCGLGPGDRIGSVPRHLKLEWRVLI</sequence>
<evidence type="ECO:0000313" key="2">
    <source>
        <dbReference type="Proteomes" id="UP000251960"/>
    </source>
</evidence>
<dbReference type="Proteomes" id="UP000251960">
    <property type="component" value="Chromosome 5"/>
</dbReference>
<name>A0A3L6EI42_MAIZE</name>
<gene>
    <name evidence="1" type="ORF">Zm00014a_010684</name>
</gene>
<proteinExistence type="predicted"/>
<comment type="caution">
    <text evidence="1">The sequence shown here is derived from an EMBL/GenBank/DDBJ whole genome shotgun (WGS) entry which is preliminary data.</text>
</comment>
<dbReference type="AlphaFoldDB" id="A0A3L6EI42"/>
<dbReference type="EMBL" id="NCVQ01000006">
    <property type="protein sequence ID" value="PWZ20480.1"/>
    <property type="molecule type" value="Genomic_DNA"/>
</dbReference>
<accession>A0A3L6EI42</accession>
<organism evidence="1 2">
    <name type="scientific">Zea mays</name>
    <name type="common">Maize</name>
    <dbReference type="NCBI Taxonomy" id="4577"/>
    <lineage>
        <taxon>Eukaryota</taxon>
        <taxon>Viridiplantae</taxon>
        <taxon>Streptophyta</taxon>
        <taxon>Embryophyta</taxon>
        <taxon>Tracheophyta</taxon>
        <taxon>Spermatophyta</taxon>
        <taxon>Magnoliopsida</taxon>
        <taxon>Liliopsida</taxon>
        <taxon>Poales</taxon>
        <taxon>Poaceae</taxon>
        <taxon>PACMAD clade</taxon>
        <taxon>Panicoideae</taxon>
        <taxon>Andropogonodae</taxon>
        <taxon>Andropogoneae</taxon>
        <taxon>Tripsacinae</taxon>
        <taxon>Zea</taxon>
    </lineage>
</organism>